<gene>
    <name evidence="2" type="ORF">RM544_15010</name>
</gene>
<name>A0AAW8R5W9_9ALTE</name>
<evidence type="ECO:0000256" key="1">
    <source>
        <dbReference type="SAM" id="Phobius"/>
    </source>
</evidence>
<feature type="transmembrane region" description="Helical" evidence="1">
    <location>
        <begin position="18"/>
        <end position="36"/>
    </location>
</feature>
<protein>
    <submittedName>
        <fullName evidence="2">Uncharacterized protein</fullName>
    </submittedName>
</protein>
<evidence type="ECO:0000313" key="2">
    <source>
        <dbReference type="EMBL" id="MDT0583859.1"/>
    </source>
</evidence>
<organism evidence="2 3">
    <name type="scientific">Brumicola blandensis</name>
    <dbReference type="NCBI Taxonomy" id="3075611"/>
    <lineage>
        <taxon>Bacteria</taxon>
        <taxon>Pseudomonadati</taxon>
        <taxon>Pseudomonadota</taxon>
        <taxon>Gammaproteobacteria</taxon>
        <taxon>Alteromonadales</taxon>
        <taxon>Alteromonadaceae</taxon>
        <taxon>Brumicola</taxon>
    </lineage>
</organism>
<proteinExistence type="predicted"/>
<feature type="transmembrane region" description="Helical" evidence="1">
    <location>
        <begin position="95"/>
        <end position="113"/>
    </location>
</feature>
<dbReference type="EMBL" id="JAVRIE010000006">
    <property type="protein sequence ID" value="MDT0583859.1"/>
    <property type="molecule type" value="Genomic_DNA"/>
</dbReference>
<keyword evidence="3" id="KW-1185">Reference proteome</keyword>
<keyword evidence="1" id="KW-1133">Transmembrane helix</keyword>
<evidence type="ECO:0000313" key="3">
    <source>
        <dbReference type="Proteomes" id="UP001249020"/>
    </source>
</evidence>
<reference evidence="2 3" key="1">
    <citation type="submission" date="2023-09" db="EMBL/GenBank/DDBJ databases">
        <authorList>
            <person name="Rey-Velasco X."/>
        </authorList>
    </citation>
    <scope>NUCLEOTIDE SEQUENCE [LARGE SCALE GENOMIC DNA]</scope>
    <source>
        <strain evidence="2 3">W409</strain>
    </source>
</reference>
<comment type="caution">
    <text evidence="2">The sequence shown here is derived from an EMBL/GenBank/DDBJ whole genome shotgun (WGS) entry which is preliminary data.</text>
</comment>
<dbReference type="Proteomes" id="UP001249020">
    <property type="component" value="Unassembled WGS sequence"/>
</dbReference>
<sequence>MTKLEKYTPNHVPGVERVFNIFWSLILLAFAYLSFTSDSFHLPGRGASDGIIFTGYSLWVFGSALVFGVVNLLVNVVDHYDKRNNETQYKMLSRILTSITVILVIWATSLAYGDAQPQAVVV</sequence>
<feature type="transmembrane region" description="Helical" evidence="1">
    <location>
        <begin position="56"/>
        <end position="74"/>
    </location>
</feature>
<dbReference type="AlphaFoldDB" id="A0AAW8R5W9"/>
<dbReference type="RefSeq" id="WP_311362618.1">
    <property type="nucleotide sequence ID" value="NZ_JAVRIE010000006.1"/>
</dbReference>
<keyword evidence="1" id="KW-0812">Transmembrane</keyword>
<accession>A0AAW8R5W9</accession>
<keyword evidence="1" id="KW-0472">Membrane</keyword>